<feature type="disulfide bond" evidence="15">
    <location>
        <begin position="255"/>
        <end position="264"/>
    </location>
</feature>
<evidence type="ECO:0000256" key="12">
    <source>
        <dbReference type="ARBA" id="ARBA00023180"/>
    </source>
</evidence>
<dbReference type="RefSeq" id="XP_039614709.1">
    <property type="nucleotide sequence ID" value="XM_039758775.1"/>
</dbReference>
<name>A0ABS2Z0N1_POLSE</name>
<comment type="caution">
    <text evidence="15">Lacks conserved residue(s) required for the propagation of feature annotation.</text>
</comment>
<evidence type="ECO:0000256" key="5">
    <source>
        <dbReference type="ARBA" id="ARBA00022525"/>
    </source>
</evidence>
<keyword evidence="13" id="KW-0393">Immunoglobulin domain</keyword>
<evidence type="ECO:0000256" key="9">
    <source>
        <dbReference type="ARBA" id="ARBA00023030"/>
    </source>
</evidence>
<protein>
    <recommendedName>
        <fullName evidence="14">Pro-neuregulin-1, membrane-bound isoform</fullName>
    </recommendedName>
</protein>
<keyword evidence="5" id="KW-0964">Secreted</keyword>
<feature type="transmembrane region" description="Helical" evidence="17">
    <location>
        <begin position="66"/>
        <end position="89"/>
    </location>
</feature>
<comment type="subcellular location">
    <subcellularLocation>
        <location evidence="1">Cell membrane</location>
        <topology evidence="1">Single-pass type I membrane protein</topology>
    </subcellularLocation>
    <subcellularLocation>
        <location evidence="2">Secreted</location>
    </subcellularLocation>
</comment>
<feature type="compositionally biased region" description="Low complexity" evidence="16">
    <location>
        <begin position="607"/>
        <end position="616"/>
    </location>
</feature>
<dbReference type="SUPFAM" id="SSF57196">
    <property type="entry name" value="EGF/Laminin"/>
    <property type="match status" value="1"/>
</dbReference>
<dbReference type="CDD" id="cd00053">
    <property type="entry name" value="EGF"/>
    <property type="match status" value="1"/>
</dbReference>
<evidence type="ECO:0000256" key="4">
    <source>
        <dbReference type="ARBA" id="ARBA00022475"/>
    </source>
</evidence>
<evidence type="ECO:0000256" key="7">
    <source>
        <dbReference type="ARBA" id="ARBA00022692"/>
    </source>
</evidence>
<keyword evidence="7 17" id="KW-0812">Transmembrane</keyword>
<feature type="compositionally biased region" description="Basic residues" evidence="16">
    <location>
        <begin position="584"/>
        <end position="594"/>
    </location>
</feature>
<keyword evidence="6 15" id="KW-0245">EGF-like domain</keyword>
<keyword evidence="12" id="KW-0325">Glycoprotein</keyword>
<organism evidence="19 20">
    <name type="scientific">Polypterus senegalus</name>
    <name type="common">Senegal bichir</name>
    <dbReference type="NCBI Taxonomy" id="55291"/>
    <lineage>
        <taxon>Eukaryota</taxon>
        <taxon>Metazoa</taxon>
        <taxon>Chordata</taxon>
        <taxon>Craniata</taxon>
        <taxon>Vertebrata</taxon>
        <taxon>Euteleostomi</taxon>
        <taxon>Actinopterygii</taxon>
        <taxon>Polypteriformes</taxon>
        <taxon>Polypteridae</taxon>
        <taxon>Polypterus</taxon>
    </lineage>
</organism>
<reference evidence="19" key="1">
    <citation type="journal article" date="2021" name="Cell">
        <title>Tracing the genetic footprints of vertebrate landing in non-teleost ray-finned fishes.</title>
        <authorList>
            <person name="Bi X."/>
            <person name="Wang K."/>
            <person name="Yang L."/>
            <person name="Pan H."/>
            <person name="Jiang H."/>
            <person name="Wei Q."/>
            <person name="Fang M."/>
            <person name="Yu H."/>
            <person name="Zhu C."/>
            <person name="Cai Y."/>
            <person name="He Y."/>
            <person name="Gan X."/>
            <person name="Zeng H."/>
            <person name="Yu D."/>
            <person name="Zhu Y."/>
            <person name="Jiang H."/>
            <person name="Qiu Q."/>
            <person name="Yang H."/>
            <person name="Zhang Y.E."/>
            <person name="Wang W."/>
            <person name="Zhu M."/>
            <person name="He S."/>
            <person name="Zhang G."/>
        </authorList>
    </citation>
    <scope>NUCLEOTIDE SEQUENCE</scope>
    <source>
        <strain evidence="19">Bchr_001</strain>
    </source>
</reference>
<evidence type="ECO:0000256" key="6">
    <source>
        <dbReference type="ARBA" id="ARBA00022536"/>
    </source>
</evidence>
<sequence>MEMSQGISETSSVPCTTPHADQELGLEEVPGAPGERRVLGLAGLTATCCIFMEREQMRSCLHSEKICILPILACLISLALCTAGLKWVFVDKIFEYEPPTHLDPKRIGQDPVVYMDQATEPTEEPTDVYTSVIPTLPTGKQVIQAKADPSMASYEPLHRPAYNSPTSALTLLSTVAPRLLPTSIQPNVKGTPVVNTLQTMETNIVKVPDLSSTTPPIGTGHFIGCSEKEKNYCVNGGECLMLNDVPSKIKYLCRCPNEFTGDRCQNYVMASFYKAEELYQKRILTIAGICIALLVVGIMCVVAYCKTKKQRKKLHDRLRQSLRYERNNTNSLANGPHHPNPTTEHVQLAHQYASKSAVDTHNILEKEMETSFSTSQYTSTTHHSTTVKSASVHSWSNCQTESIITESRSVLVTSSVETSRQTSPFGHRSRLNGTGCLRDVNVFLKNSRDTPESFKDSPYSERYMSAVTTPNRLSPVDLQPPVGPSLPPSEMSPSVSSLATSMPSVAISPFMEEERPLLLVTPPQLREKWHDYSNSNQQRNSAHYNEGHEAHSPPPSPLRIVEDDEYETTQEYEAPAQQPVKKVSNSRRAKRTKINGHGQHKVESDSDSISVSNSSESETEDERIGEDTPFLSIQNPMTTNLDSAPTFWLAEGSRTNTSQKLSAQDELQARLSGVISNQDPIAV</sequence>
<keyword evidence="10 17" id="KW-0472">Membrane</keyword>
<dbReference type="Pfam" id="PF02158">
    <property type="entry name" value="Neuregulin"/>
    <property type="match status" value="1"/>
</dbReference>
<dbReference type="PRINTS" id="PR01089">
    <property type="entry name" value="NEUREGULIN"/>
</dbReference>
<dbReference type="InterPro" id="IPR002154">
    <property type="entry name" value="Neuregulin_C"/>
</dbReference>
<feature type="non-terminal residue" evidence="19">
    <location>
        <position position="683"/>
    </location>
</feature>
<evidence type="ECO:0000256" key="17">
    <source>
        <dbReference type="SAM" id="Phobius"/>
    </source>
</evidence>
<keyword evidence="9" id="KW-0339">Growth factor</keyword>
<evidence type="ECO:0000256" key="15">
    <source>
        <dbReference type="PROSITE-ProRule" id="PRU00076"/>
    </source>
</evidence>
<evidence type="ECO:0000256" key="8">
    <source>
        <dbReference type="ARBA" id="ARBA00022989"/>
    </source>
</evidence>
<feature type="region of interest" description="Disordered" evidence="16">
    <location>
        <begin position="533"/>
        <end position="638"/>
    </location>
</feature>
<feature type="domain" description="EGF-like" evidence="18">
    <location>
        <begin position="221"/>
        <end position="265"/>
    </location>
</feature>
<evidence type="ECO:0000256" key="11">
    <source>
        <dbReference type="ARBA" id="ARBA00023157"/>
    </source>
</evidence>
<evidence type="ECO:0000256" key="13">
    <source>
        <dbReference type="ARBA" id="ARBA00023319"/>
    </source>
</evidence>
<dbReference type="PANTHER" id="PTHR11100:SF7">
    <property type="entry name" value="PRO-NEUREGULIN-1, MEMBRANE-BOUND ISOFORM"/>
    <property type="match status" value="1"/>
</dbReference>
<dbReference type="GeneID" id="120532618"/>
<accession>A0ABS2Z0N1</accession>
<feature type="region of interest" description="Disordered" evidence="16">
    <location>
        <begin position="467"/>
        <end position="497"/>
    </location>
</feature>
<dbReference type="EMBL" id="JAAWVN010014659">
    <property type="protein sequence ID" value="MBN3291994.1"/>
    <property type="molecule type" value="Genomic_DNA"/>
</dbReference>
<evidence type="ECO:0000256" key="1">
    <source>
        <dbReference type="ARBA" id="ARBA00004251"/>
    </source>
</evidence>
<gene>
    <name evidence="19" type="primary">Nrg1</name>
    <name evidence="19" type="ORF">GTO92_0001381</name>
</gene>
<dbReference type="PROSITE" id="PS50026">
    <property type="entry name" value="EGF_3"/>
    <property type="match status" value="1"/>
</dbReference>
<evidence type="ECO:0000256" key="14">
    <source>
        <dbReference type="ARBA" id="ARBA00034341"/>
    </source>
</evidence>
<dbReference type="InterPro" id="IPR040180">
    <property type="entry name" value="Neuregulin"/>
</dbReference>
<comment type="similarity">
    <text evidence="3">Belongs to the neuregulin family.</text>
</comment>
<dbReference type="Gene3D" id="2.10.25.10">
    <property type="entry name" value="Laminin"/>
    <property type="match status" value="1"/>
</dbReference>
<proteinExistence type="inferred from homology"/>
<evidence type="ECO:0000256" key="10">
    <source>
        <dbReference type="ARBA" id="ARBA00023136"/>
    </source>
</evidence>
<dbReference type="PROSITE" id="PS00022">
    <property type="entry name" value="EGF_1"/>
    <property type="match status" value="1"/>
</dbReference>
<keyword evidence="20" id="KW-1185">Reference proteome</keyword>
<evidence type="ECO:0000313" key="19">
    <source>
        <dbReference type="EMBL" id="MBN3291994.1"/>
    </source>
</evidence>
<evidence type="ECO:0000259" key="18">
    <source>
        <dbReference type="PROSITE" id="PS50026"/>
    </source>
</evidence>
<feature type="transmembrane region" description="Helical" evidence="17">
    <location>
        <begin position="283"/>
        <end position="305"/>
    </location>
</feature>
<evidence type="ECO:0000256" key="16">
    <source>
        <dbReference type="SAM" id="MobiDB-lite"/>
    </source>
</evidence>
<keyword evidence="4" id="KW-1003">Cell membrane</keyword>
<comment type="caution">
    <text evidence="19">The sequence shown here is derived from an EMBL/GenBank/DDBJ whole genome shotgun (WGS) entry which is preliminary data.</text>
</comment>
<keyword evidence="8 17" id="KW-1133">Transmembrane helix</keyword>
<dbReference type="InterPro" id="IPR018250">
    <property type="entry name" value="NRG1"/>
</dbReference>
<dbReference type="InterPro" id="IPR000742">
    <property type="entry name" value="EGF"/>
</dbReference>
<feature type="compositionally biased region" description="Polar residues" evidence="16">
    <location>
        <begin position="533"/>
        <end position="543"/>
    </location>
</feature>
<dbReference type="SMART" id="SM00181">
    <property type="entry name" value="EGF"/>
    <property type="match status" value="1"/>
</dbReference>
<feature type="region of interest" description="Disordered" evidence="16">
    <location>
        <begin position="325"/>
        <end position="347"/>
    </location>
</feature>
<feature type="non-terminal residue" evidence="19">
    <location>
        <position position="1"/>
    </location>
</feature>
<evidence type="ECO:0000256" key="3">
    <source>
        <dbReference type="ARBA" id="ARBA00008216"/>
    </source>
</evidence>
<evidence type="ECO:0000313" key="20">
    <source>
        <dbReference type="Proteomes" id="UP001166052"/>
    </source>
</evidence>
<dbReference type="PANTHER" id="PTHR11100">
    <property type="entry name" value="HEREGULIN-NEUREGULIN FAMILY MEMBER"/>
    <property type="match status" value="1"/>
</dbReference>
<keyword evidence="11 15" id="KW-1015">Disulfide bond</keyword>
<dbReference type="Proteomes" id="UP001166052">
    <property type="component" value="Unassembled WGS sequence"/>
</dbReference>
<evidence type="ECO:0000256" key="2">
    <source>
        <dbReference type="ARBA" id="ARBA00004613"/>
    </source>
</evidence>